<name>A0A1I3GE28_9FIRM</name>
<reference evidence="10" key="1">
    <citation type="submission" date="2016-10" db="EMBL/GenBank/DDBJ databases">
        <authorList>
            <person name="Varghese N."/>
            <person name="Submissions S."/>
        </authorList>
    </citation>
    <scope>NUCLEOTIDE SEQUENCE [LARGE SCALE GENOMIC DNA]</scope>
    <source>
        <strain evidence="10">Z-7934</strain>
    </source>
</reference>
<gene>
    <name evidence="9" type="ORF">SAMN05192551_10911</name>
</gene>
<proteinExistence type="inferred from homology"/>
<keyword evidence="4" id="KW-1003">Cell membrane</keyword>
<feature type="transmembrane region" description="Helical" evidence="8">
    <location>
        <begin position="205"/>
        <end position="224"/>
    </location>
</feature>
<dbReference type="Gene3D" id="1.10.3470.10">
    <property type="entry name" value="ABC transporter involved in vitamin B12 uptake, BtuC"/>
    <property type="match status" value="1"/>
</dbReference>
<evidence type="ECO:0000313" key="10">
    <source>
        <dbReference type="Proteomes" id="UP000199287"/>
    </source>
</evidence>
<dbReference type="InterPro" id="IPR037294">
    <property type="entry name" value="ABC_BtuC-like"/>
</dbReference>
<accession>A0A1I3GE28</accession>
<sequence length="351" mass="37798">MKKSISMPKLSILFLVLLVSSVTLAVAIGPVPIGFRTVWEIAFSQFSVLEPLMEEDWTTAQKHIVWDIRFPRVLLAAIVGAGLSLSGVTMQALLRNSLADPYILGVSSGASVGATLVIVLGFFRFFGQMAISFAAFAGALAAVLFIFMLAQVKGKVLPVRLILSGIALSAMLNALTNIIIMTAPREEGIRNALFWMMGSLGGTKWSHLWIPLIAVIGTFLFLFYQSRMLNILLMGEETAITLGVNTHQLSKILLVVTALTTGIMVAVSGAIGFVGLMVPHVTRFLVGADHKKVLPLSALLGAVFLIWADVLARTAFAPEEMPIGTITALFGGPFFIWLLRKNDYSFGGGSK</sequence>
<evidence type="ECO:0000256" key="8">
    <source>
        <dbReference type="SAM" id="Phobius"/>
    </source>
</evidence>
<evidence type="ECO:0000256" key="7">
    <source>
        <dbReference type="ARBA" id="ARBA00023136"/>
    </source>
</evidence>
<dbReference type="AlphaFoldDB" id="A0A1I3GE28"/>
<keyword evidence="6 8" id="KW-1133">Transmembrane helix</keyword>
<dbReference type="Proteomes" id="UP000199287">
    <property type="component" value="Unassembled WGS sequence"/>
</dbReference>
<dbReference type="GO" id="GO:0033214">
    <property type="term" value="P:siderophore-iron import into cell"/>
    <property type="evidence" value="ECO:0007669"/>
    <property type="project" value="TreeGrafter"/>
</dbReference>
<dbReference type="STRING" id="69895.SAMN05192551_10911"/>
<dbReference type="SUPFAM" id="SSF81345">
    <property type="entry name" value="ABC transporter involved in vitamin B12 uptake, BtuC"/>
    <property type="match status" value="1"/>
</dbReference>
<evidence type="ECO:0000256" key="4">
    <source>
        <dbReference type="ARBA" id="ARBA00022475"/>
    </source>
</evidence>
<feature type="transmembrane region" description="Helical" evidence="8">
    <location>
        <begin position="293"/>
        <end position="311"/>
    </location>
</feature>
<dbReference type="InterPro" id="IPR000522">
    <property type="entry name" value="ABC_transptr_permease_BtuC"/>
</dbReference>
<keyword evidence="7 8" id="KW-0472">Membrane</keyword>
<feature type="transmembrane region" description="Helical" evidence="8">
    <location>
        <begin position="129"/>
        <end position="149"/>
    </location>
</feature>
<keyword evidence="5 8" id="KW-0812">Transmembrane</keyword>
<feature type="transmembrane region" description="Helical" evidence="8">
    <location>
        <begin position="101"/>
        <end position="123"/>
    </location>
</feature>
<evidence type="ECO:0000256" key="5">
    <source>
        <dbReference type="ARBA" id="ARBA00022692"/>
    </source>
</evidence>
<evidence type="ECO:0000256" key="2">
    <source>
        <dbReference type="ARBA" id="ARBA00007935"/>
    </source>
</evidence>
<feature type="transmembrane region" description="Helical" evidence="8">
    <location>
        <begin position="323"/>
        <end position="340"/>
    </location>
</feature>
<organism evidence="9 10">
    <name type="scientific">Tindallia magadiensis</name>
    <dbReference type="NCBI Taxonomy" id="69895"/>
    <lineage>
        <taxon>Bacteria</taxon>
        <taxon>Bacillati</taxon>
        <taxon>Bacillota</taxon>
        <taxon>Clostridia</taxon>
        <taxon>Peptostreptococcales</taxon>
        <taxon>Tindalliaceae</taxon>
        <taxon>Tindallia</taxon>
    </lineage>
</organism>
<feature type="transmembrane region" description="Helical" evidence="8">
    <location>
        <begin position="161"/>
        <end position="185"/>
    </location>
</feature>
<comment type="subcellular location">
    <subcellularLocation>
        <location evidence="1">Cell membrane</location>
        <topology evidence="1">Multi-pass membrane protein</topology>
    </subcellularLocation>
</comment>
<dbReference type="EMBL" id="FOQA01000009">
    <property type="protein sequence ID" value="SFI21785.1"/>
    <property type="molecule type" value="Genomic_DNA"/>
</dbReference>
<keyword evidence="10" id="KW-1185">Reference proteome</keyword>
<dbReference type="GO" id="GO:0022857">
    <property type="term" value="F:transmembrane transporter activity"/>
    <property type="evidence" value="ECO:0007669"/>
    <property type="project" value="InterPro"/>
</dbReference>
<evidence type="ECO:0000256" key="6">
    <source>
        <dbReference type="ARBA" id="ARBA00022989"/>
    </source>
</evidence>
<evidence type="ECO:0000256" key="1">
    <source>
        <dbReference type="ARBA" id="ARBA00004651"/>
    </source>
</evidence>
<dbReference type="PANTHER" id="PTHR30472:SF67">
    <property type="entry name" value="PERMEASE OF ABC TRANSPORTER-RELATED"/>
    <property type="match status" value="1"/>
</dbReference>
<keyword evidence="3" id="KW-0813">Transport</keyword>
<protein>
    <submittedName>
        <fullName evidence="9">Iron complex transport system permease protein</fullName>
    </submittedName>
</protein>
<comment type="similarity">
    <text evidence="2">Belongs to the binding-protein-dependent transport system permease family. FecCD subfamily.</text>
</comment>
<evidence type="ECO:0000313" key="9">
    <source>
        <dbReference type="EMBL" id="SFI21785.1"/>
    </source>
</evidence>
<feature type="transmembrane region" description="Helical" evidence="8">
    <location>
        <begin position="73"/>
        <end position="94"/>
    </location>
</feature>
<feature type="transmembrane region" description="Helical" evidence="8">
    <location>
        <begin position="252"/>
        <end position="273"/>
    </location>
</feature>
<evidence type="ECO:0000256" key="3">
    <source>
        <dbReference type="ARBA" id="ARBA00022448"/>
    </source>
</evidence>
<dbReference type="FunFam" id="1.10.3470.10:FF:000001">
    <property type="entry name" value="Vitamin B12 ABC transporter permease BtuC"/>
    <property type="match status" value="1"/>
</dbReference>
<dbReference type="RefSeq" id="WP_242939415.1">
    <property type="nucleotide sequence ID" value="NZ_FOQA01000009.1"/>
</dbReference>
<dbReference type="GO" id="GO:0005886">
    <property type="term" value="C:plasma membrane"/>
    <property type="evidence" value="ECO:0007669"/>
    <property type="project" value="UniProtKB-SubCell"/>
</dbReference>
<dbReference type="CDD" id="cd06550">
    <property type="entry name" value="TM_ABC_iron-siderophores_like"/>
    <property type="match status" value="1"/>
</dbReference>
<dbReference type="Pfam" id="PF01032">
    <property type="entry name" value="FecCD"/>
    <property type="match status" value="1"/>
</dbReference>
<dbReference type="PANTHER" id="PTHR30472">
    <property type="entry name" value="FERRIC ENTEROBACTIN TRANSPORT SYSTEM PERMEASE PROTEIN"/>
    <property type="match status" value="1"/>
</dbReference>